<sequence length="617" mass="68269">MSWLSTLRSGQARLWMLALTAALIIVLPWLLMRGLWDRAQDATARVEHTQSVGTLLYRLQADIRDFESAALTLSKGVSNPDLLQRMALADTFPATLELLAEQLHDKPAQLVRIGQIKARLQRRVELARALAQVEGGQDQVGLAEELVYGASIRGLVSDLQADESRFLAERIGEARRRDAQQELVSWVALALQIALMVVVLWRLYRQMQQQLSAEQAVATAASHTTAVFNSVREPIAVLDRELVLTLCNPAFVQLYARSEAGEKGDAGDAAAALVPMPLTALGDGQAWNDPVVLQRLQDVLSRGRELWDYELEQTDADGKQRILLLNARRLQMPDSQRASVLMTLSDVTVQRTALKQVEELNRQLEGKVNQVTEVNHELEAFSYSVSHDLRAPLRHIAGFADKLGQHLGEQADEKSQHYLQVIGNSARRMSTLIDDLLVYSRLGRGALRLQAVDMQSLVAETRAILDAGLRSDAEAAGEAPRNVVWNIAPLPIVLADENMMRQVWLNLLGNALKYSAGRDPAVIEVSVQRLDDGSHQFSVVDNGAGFDMAYAGKLFGVFQRLHKPSQYSGTGIGLASVRRVLSRHGGRVWAHAEVDRGAQFHFILPQALDATHQEHNP</sequence>
<dbReference type="PRINTS" id="PR00344">
    <property type="entry name" value="BCTRLSENSOR"/>
</dbReference>
<dbReference type="GO" id="GO:0030295">
    <property type="term" value="F:protein kinase activator activity"/>
    <property type="evidence" value="ECO:0007669"/>
    <property type="project" value="TreeGrafter"/>
</dbReference>
<dbReference type="GO" id="GO:0000156">
    <property type="term" value="F:phosphorelay response regulator activity"/>
    <property type="evidence" value="ECO:0007669"/>
    <property type="project" value="TreeGrafter"/>
</dbReference>
<keyword evidence="5 9" id="KW-0418">Kinase</keyword>
<feature type="transmembrane region" description="Helical" evidence="7">
    <location>
        <begin position="183"/>
        <end position="204"/>
    </location>
</feature>
<dbReference type="SUPFAM" id="SSF47384">
    <property type="entry name" value="Homodimeric domain of signal transducing histidine kinase"/>
    <property type="match status" value="1"/>
</dbReference>
<dbReference type="Proteomes" id="UP000051254">
    <property type="component" value="Unassembled WGS sequence"/>
</dbReference>
<feature type="domain" description="Histidine kinase" evidence="8">
    <location>
        <begin position="384"/>
        <end position="608"/>
    </location>
</feature>
<dbReference type="GO" id="GO:0005886">
    <property type="term" value="C:plasma membrane"/>
    <property type="evidence" value="ECO:0007669"/>
    <property type="project" value="UniProtKB-ARBA"/>
</dbReference>
<comment type="catalytic activity">
    <reaction evidence="1">
        <text>ATP + protein L-histidine = ADP + protein N-phospho-L-histidine.</text>
        <dbReference type="EC" id="2.7.13.3"/>
    </reaction>
</comment>
<comment type="caution">
    <text evidence="9">The sequence shown here is derived from an EMBL/GenBank/DDBJ whole genome shotgun (WGS) entry which is preliminary data.</text>
</comment>
<accession>A0A0R0C4W5</accession>
<dbReference type="Gene3D" id="3.30.450.20">
    <property type="entry name" value="PAS domain"/>
    <property type="match status" value="1"/>
</dbReference>
<dbReference type="Pfam" id="PF00512">
    <property type="entry name" value="HisKA"/>
    <property type="match status" value="1"/>
</dbReference>
<dbReference type="InterPro" id="IPR003594">
    <property type="entry name" value="HATPase_dom"/>
</dbReference>
<dbReference type="InterPro" id="IPR004358">
    <property type="entry name" value="Sig_transdc_His_kin-like_C"/>
</dbReference>
<evidence type="ECO:0000256" key="1">
    <source>
        <dbReference type="ARBA" id="ARBA00000085"/>
    </source>
</evidence>
<evidence type="ECO:0000256" key="2">
    <source>
        <dbReference type="ARBA" id="ARBA00012438"/>
    </source>
</evidence>
<dbReference type="PATRIC" id="fig|266128.3.peg.7"/>
<reference evidence="9 10" key="1">
    <citation type="submission" date="2015-05" db="EMBL/GenBank/DDBJ databases">
        <title>Genome sequencing and analysis of members of genus Stenotrophomonas.</title>
        <authorList>
            <person name="Patil P.P."/>
            <person name="Midha S."/>
            <person name="Patil P.B."/>
        </authorList>
    </citation>
    <scope>NUCLEOTIDE SEQUENCE [LARGE SCALE GENOMIC DNA]</scope>
    <source>
        <strain evidence="9 10">DSM 17805</strain>
    </source>
</reference>
<protein>
    <recommendedName>
        <fullName evidence="2">histidine kinase</fullName>
        <ecNumber evidence="2">2.7.13.3</ecNumber>
    </recommendedName>
</protein>
<dbReference type="SMART" id="SM00387">
    <property type="entry name" value="HATPase_c"/>
    <property type="match status" value="1"/>
</dbReference>
<dbReference type="InterPro" id="IPR005467">
    <property type="entry name" value="His_kinase_dom"/>
</dbReference>
<dbReference type="Gene3D" id="3.30.565.10">
    <property type="entry name" value="Histidine kinase-like ATPase, C-terminal domain"/>
    <property type="match status" value="1"/>
</dbReference>
<keyword evidence="3" id="KW-0597">Phosphoprotein</keyword>
<keyword evidence="7" id="KW-0472">Membrane</keyword>
<dbReference type="SMART" id="SM00388">
    <property type="entry name" value="HisKA"/>
    <property type="match status" value="1"/>
</dbReference>
<keyword evidence="7" id="KW-1133">Transmembrane helix</keyword>
<gene>
    <name evidence="9" type="ORF">ABB25_00030</name>
</gene>
<dbReference type="GO" id="GO:0000155">
    <property type="term" value="F:phosphorelay sensor kinase activity"/>
    <property type="evidence" value="ECO:0007669"/>
    <property type="project" value="InterPro"/>
</dbReference>
<dbReference type="AlphaFoldDB" id="A0A0R0C4W5"/>
<feature type="transmembrane region" description="Helical" evidence="7">
    <location>
        <begin position="12"/>
        <end position="31"/>
    </location>
</feature>
<organism evidence="9 10">
    <name type="scientific">Stenotrophomonas koreensis</name>
    <dbReference type="NCBI Taxonomy" id="266128"/>
    <lineage>
        <taxon>Bacteria</taxon>
        <taxon>Pseudomonadati</taxon>
        <taxon>Pseudomonadota</taxon>
        <taxon>Gammaproteobacteria</taxon>
        <taxon>Lysobacterales</taxon>
        <taxon>Lysobacteraceae</taxon>
        <taxon>Stenotrophomonas</taxon>
    </lineage>
</organism>
<evidence type="ECO:0000259" key="8">
    <source>
        <dbReference type="PROSITE" id="PS50109"/>
    </source>
</evidence>
<dbReference type="Pfam" id="PF02518">
    <property type="entry name" value="HATPase_c"/>
    <property type="match status" value="1"/>
</dbReference>
<evidence type="ECO:0000256" key="7">
    <source>
        <dbReference type="SAM" id="Phobius"/>
    </source>
</evidence>
<evidence type="ECO:0000256" key="5">
    <source>
        <dbReference type="ARBA" id="ARBA00022777"/>
    </source>
</evidence>
<dbReference type="Pfam" id="PF05227">
    <property type="entry name" value="CHASE3"/>
    <property type="match status" value="1"/>
</dbReference>
<dbReference type="CDD" id="cd00082">
    <property type="entry name" value="HisKA"/>
    <property type="match status" value="1"/>
</dbReference>
<keyword evidence="4" id="KW-0808">Transferase</keyword>
<evidence type="ECO:0000313" key="9">
    <source>
        <dbReference type="EMBL" id="KRG61022.1"/>
    </source>
</evidence>
<dbReference type="InterPro" id="IPR035965">
    <property type="entry name" value="PAS-like_dom_sf"/>
</dbReference>
<dbReference type="EC" id="2.7.13.3" evidence="2"/>
<evidence type="ECO:0000256" key="3">
    <source>
        <dbReference type="ARBA" id="ARBA00022553"/>
    </source>
</evidence>
<dbReference type="PANTHER" id="PTHR42878">
    <property type="entry name" value="TWO-COMPONENT HISTIDINE KINASE"/>
    <property type="match status" value="1"/>
</dbReference>
<dbReference type="InterPro" id="IPR007891">
    <property type="entry name" value="CHASE3"/>
</dbReference>
<proteinExistence type="predicted"/>
<dbReference type="InterPro" id="IPR036890">
    <property type="entry name" value="HATPase_C_sf"/>
</dbReference>
<dbReference type="RefSeq" id="WP_057661872.1">
    <property type="nucleotide sequence ID" value="NZ_LDJH01000001.1"/>
</dbReference>
<dbReference type="Gene3D" id="1.10.287.130">
    <property type="match status" value="1"/>
</dbReference>
<keyword evidence="7" id="KW-0812">Transmembrane</keyword>
<dbReference type="InterPro" id="IPR036097">
    <property type="entry name" value="HisK_dim/P_sf"/>
</dbReference>
<name>A0A0R0C4W5_9GAMM</name>
<dbReference type="SUPFAM" id="SSF55874">
    <property type="entry name" value="ATPase domain of HSP90 chaperone/DNA topoisomerase II/histidine kinase"/>
    <property type="match status" value="1"/>
</dbReference>
<dbReference type="FunFam" id="1.10.287.130:FF:000070">
    <property type="entry name" value="Histidine kinase sensor protein"/>
    <property type="match status" value="1"/>
</dbReference>
<dbReference type="EMBL" id="LDJH01000001">
    <property type="protein sequence ID" value="KRG61022.1"/>
    <property type="molecule type" value="Genomic_DNA"/>
</dbReference>
<evidence type="ECO:0000256" key="4">
    <source>
        <dbReference type="ARBA" id="ARBA00022679"/>
    </source>
</evidence>
<evidence type="ECO:0000313" key="10">
    <source>
        <dbReference type="Proteomes" id="UP000051254"/>
    </source>
</evidence>
<dbReference type="PANTHER" id="PTHR42878:SF15">
    <property type="entry name" value="BACTERIOPHYTOCHROME"/>
    <property type="match status" value="1"/>
</dbReference>
<dbReference type="FunFam" id="3.30.565.10:FF:000006">
    <property type="entry name" value="Sensor histidine kinase WalK"/>
    <property type="match status" value="1"/>
</dbReference>
<dbReference type="SUPFAM" id="SSF55785">
    <property type="entry name" value="PYP-like sensor domain (PAS domain)"/>
    <property type="match status" value="1"/>
</dbReference>
<keyword evidence="6" id="KW-0175">Coiled coil</keyword>
<dbReference type="OrthoDB" id="9808408at2"/>
<dbReference type="GO" id="GO:0007234">
    <property type="term" value="P:osmosensory signaling via phosphorelay pathway"/>
    <property type="evidence" value="ECO:0007669"/>
    <property type="project" value="TreeGrafter"/>
</dbReference>
<dbReference type="STRING" id="266128.ABB25_00030"/>
<keyword evidence="10" id="KW-1185">Reference proteome</keyword>
<dbReference type="PROSITE" id="PS50109">
    <property type="entry name" value="HIS_KIN"/>
    <property type="match status" value="1"/>
</dbReference>
<evidence type="ECO:0000256" key="6">
    <source>
        <dbReference type="SAM" id="Coils"/>
    </source>
</evidence>
<dbReference type="InterPro" id="IPR003661">
    <property type="entry name" value="HisK_dim/P_dom"/>
</dbReference>
<feature type="coiled-coil region" evidence="6">
    <location>
        <begin position="350"/>
        <end position="377"/>
    </location>
</feature>
<dbReference type="InterPro" id="IPR050351">
    <property type="entry name" value="BphY/WalK/GraS-like"/>
</dbReference>